<organism evidence="1 2">
    <name type="scientific">Noviherbaspirillum galbum</name>
    <dbReference type="NCBI Taxonomy" id="2709383"/>
    <lineage>
        <taxon>Bacteria</taxon>
        <taxon>Pseudomonadati</taxon>
        <taxon>Pseudomonadota</taxon>
        <taxon>Betaproteobacteria</taxon>
        <taxon>Burkholderiales</taxon>
        <taxon>Oxalobacteraceae</taxon>
        <taxon>Noviherbaspirillum</taxon>
    </lineage>
</organism>
<dbReference type="EMBL" id="JAAIVB010000027">
    <property type="protein sequence ID" value="NEX61080.1"/>
    <property type="molecule type" value="Genomic_DNA"/>
</dbReference>
<name>A0A6B3SK22_9BURK</name>
<keyword evidence="2" id="KW-1185">Reference proteome</keyword>
<accession>A0A6B3SK22</accession>
<gene>
    <name evidence="1" type="ORF">G3574_08320</name>
</gene>
<dbReference type="Proteomes" id="UP000482155">
    <property type="component" value="Unassembled WGS sequence"/>
</dbReference>
<dbReference type="AlphaFoldDB" id="A0A6B3SK22"/>
<protein>
    <submittedName>
        <fullName evidence="1">Uncharacterized protein</fullName>
    </submittedName>
</protein>
<comment type="caution">
    <text evidence="1">The sequence shown here is derived from an EMBL/GenBank/DDBJ whole genome shotgun (WGS) entry which is preliminary data.</text>
</comment>
<dbReference type="RefSeq" id="WP_163961940.1">
    <property type="nucleotide sequence ID" value="NZ_JAAIVB010000027.1"/>
</dbReference>
<evidence type="ECO:0000313" key="2">
    <source>
        <dbReference type="Proteomes" id="UP000482155"/>
    </source>
</evidence>
<evidence type="ECO:0000313" key="1">
    <source>
        <dbReference type="EMBL" id="NEX61080.1"/>
    </source>
</evidence>
<proteinExistence type="predicted"/>
<reference evidence="1 2" key="1">
    <citation type="submission" date="2020-02" db="EMBL/GenBank/DDBJ databases">
        <authorList>
            <person name="Kim M.K."/>
        </authorList>
    </citation>
    <scope>NUCLEOTIDE SEQUENCE [LARGE SCALE GENOMIC DNA]</scope>
    <source>
        <strain evidence="1 2">17J57-3</strain>
    </source>
</reference>
<sequence length="77" mass="8822">MIGMHFRPALGYPFLFDWFCSMLRRLLVGARRNAMRFHAVTSSGDVLRLRKVEAIKVPIIKRQDTSRFPGGSVKSLD</sequence>